<dbReference type="KEGG" id="scu:SCE1572_41490"/>
<dbReference type="HOGENOM" id="CLU_3084802_0_0_7"/>
<sequence length="52" mass="5519">MNELLQNTVIRSWCSYVCIQIGTSPLEVVAVGAGAMSALGGKFFGPICKPYP</sequence>
<dbReference type="PATRIC" id="fig|1254432.3.peg.9380"/>
<protein>
    <submittedName>
        <fullName evidence="1">Uncharacterized protein</fullName>
    </submittedName>
</protein>
<dbReference type="Proteomes" id="UP000014803">
    <property type="component" value="Chromosome"/>
</dbReference>
<accession>S4Y7Q0</accession>
<organism evidence="1 2">
    <name type="scientific">Sorangium cellulosum So0157-2</name>
    <dbReference type="NCBI Taxonomy" id="1254432"/>
    <lineage>
        <taxon>Bacteria</taxon>
        <taxon>Pseudomonadati</taxon>
        <taxon>Myxococcota</taxon>
        <taxon>Polyangia</taxon>
        <taxon>Polyangiales</taxon>
        <taxon>Polyangiaceae</taxon>
        <taxon>Sorangium</taxon>
    </lineage>
</organism>
<name>S4Y7Q0_SORCE</name>
<proteinExistence type="predicted"/>
<dbReference type="STRING" id="1254432.SCE1572_41490"/>
<reference evidence="1 2" key="1">
    <citation type="journal article" date="2013" name="Sci. Rep.">
        <title>Extraordinary expansion of a Sorangium cellulosum genome from an alkaline milieu.</title>
        <authorList>
            <person name="Han K."/>
            <person name="Li Z.F."/>
            <person name="Peng R."/>
            <person name="Zhu L.P."/>
            <person name="Zhou T."/>
            <person name="Wang L.G."/>
            <person name="Li S.G."/>
            <person name="Zhang X.B."/>
            <person name="Hu W."/>
            <person name="Wu Z.H."/>
            <person name="Qin N."/>
            <person name="Li Y.Z."/>
        </authorList>
    </citation>
    <scope>NUCLEOTIDE SEQUENCE [LARGE SCALE GENOMIC DNA]</scope>
    <source>
        <strain evidence="1 2">So0157-2</strain>
    </source>
</reference>
<evidence type="ECO:0000313" key="1">
    <source>
        <dbReference type="EMBL" id="AGP40416.1"/>
    </source>
</evidence>
<gene>
    <name evidence="1" type="ORF">SCE1572_41490</name>
</gene>
<dbReference type="EMBL" id="CP003969">
    <property type="protein sequence ID" value="AGP40416.1"/>
    <property type="molecule type" value="Genomic_DNA"/>
</dbReference>
<dbReference type="AlphaFoldDB" id="S4Y7Q0"/>
<evidence type="ECO:0000313" key="2">
    <source>
        <dbReference type="Proteomes" id="UP000014803"/>
    </source>
</evidence>